<dbReference type="Pfam" id="PF00749">
    <property type="entry name" value="tRNA-synt_1c"/>
    <property type="match status" value="1"/>
</dbReference>
<dbReference type="NCBIfam" id="TIGR00464">
    <property type="entry name" value="gltX_bact"/>
    <property type="match status" value="1"/>
</dbReference>
<proteinExistence type="inferred from homology"/>
<evidence type="ECO:0000259" key="10">
    <source>
        <dbReference type="Pfam" id="PF00749"/>
    </source>
</evidence>
<dbReference type="CDD" id="cd00808">
    <property type="entry name" value="GluRS_core"/>
    <property type="match status" value="1"/>
</dbReference>
<evidence type="ECO:0000256" key="5">
    <source>
        <dbReference type="ARBA" id="ARBA00022598"/>
    </source>
</evidence>
<evidence type="ECO:0000313" key="11">
    <source>
        <dbReference type="EMBL" id="SVC89386.1"/>
    </source>
</evidence>
<evidence type="ECO:0000256" key="1">
    <source>
        <dbReference type="ARBA" id="ARBA00004496"/>
    </source>
</evidence>
<dbReference type="GO" id="GO:0005829">
    <property type="term" value="C:cytosol"/>
    <property type="evidence" value="ECO:0007669"/>
    <property type="project" value="TreeGrafter"/>
</dbReference>
<feature type="non-terminal residue" evidence="11">
    <location>
        <position position="1"/>
    </location>
</feature>
<dbReference type="InterPro" id="IPR008925">
    <property type="entry name" value="aa_tRNA-synth_I_cd-bd_sf"/>
</dbReference>
<dbReference type="InterPro" id="IPR004527">
    <property type="entry name" value="Glu-tRNA-ligase_bac/mito"/>
</dbReference>
<keyword evidence="5" id="KW-0436">Ligase</keyword>
<protein>
    <recommendedName>
        <fullName evidence="10">Glutamyl/glutaminyl-tRNA synthetase class Ib catalytic domain-containing protein</fullName>
    </recommendedName>
</protein>
<feature type="non-terminal residue" evidence="11">
    <location>
        <position position="328"/>
    </location>
</feature>
<dbReference type="GO" id="GO:0000049">
    <property type="term" value="F:tRNA binding"/>
    <property type="evidence" value="ECO:0007669"/>
    <property type="project" value="InterPro"/>
</dbReference>
<gene>
    <name evidence="11" type="ORF">METZ01_LOCUS342240</name>
</gene>
<name>A0A382QVB4_9ZZZZ</name>
<evidence type="ECO:0000256" key="3">
    <source>
        <dbReference type="ARBA" id="ARBA00011245"/>
    </source>
</evidence>
<keyword evidence="6" id="KW-0547">Nucleotide-binding</keyword>
<keyword evidence="9" id="KW-0030">Aminoacyl-tRNA synthetase</keyword>
<dbReference type="GO" id="GO:0004818">
    <property type="term" value="F:glutamate-tRNA ligase activity"/>
    <property type="evidence" value="ECO:0007669"/>
    <property type="project" value="InterPro"/>
</dbReference>
<accession>A0A382QVB4</accession>
<evidence type="ECO:0000256" key="6">
    <source>
        <dbReference type="ARBA" id="ARBA00022741"/>
    </source>
</evidence>
<comment type="subcellular location">
    <subcellularLocation>
        <location evidence="1">Cytoplasm</location>
    </subcellularLocation>
</comment>
<dbReference type="InterPro" id="IPR020058">
    <property type="entry name" value="Glu/Gln-tRNA-synth_Ib_cat-dom"/>
</dbReference>
<organism evidence="11">
    <name type="scientific">marine metagenome</name>
    <dbReference type="NCBI Taxonomy" id="408172"/>
    <lineage>
        <taxon>unclassified sequences</taxon>
        <taxon>metagenomes</taxon>
        <taxon>ecological metagenomes</taxon>
    </lineage>
</organism>
<dbReference type="InterPro" id="IPR049940">
    <property type="entry name" value="GluQ/Sye"/>
</dbReference>
<dbReference type="EMBL" id="UINC01117155">
    <property type="protein sequence ID" value="SVC89386.1"/>
    <property type="molecule type" value="Genomic_DNA"/>
</dbReference>
<evidence type="ECO:0000256" key="8">
    <source>
        <dbReference type="ARBA" id="ARBA00022917"/>
    </source>
</evidence>
<dbReference type="GO" id="GO:0006424">
    <property type="term" value="P:glutamyl-tRNA aminoacylation"/>
    <property type="evidence" value="ECO:0007669"/>
    <property type="project" value="InterPro"/>
</dbReference>
<feature type="domain" description="Glutamyl/glutaminyl-tRNA synthetase class Ib catalytic" evidence="10">
    <location>
        <begin position="1"/>
        <end position="268"/>
    </location>
</feature>
<evidence type="ECO:0000256" key="9">
    <source>
        <dbReference type="ARBA" id="ARBA00023146"/>
    </source>
</evidence>
<dbReference type="SUPFAM" id="SSF52374">
    <property type="entry name" value="Nucleotidylyl transferase"/>
    <property type="match status" value="1"/>
</dbReference>
<evidence type="ECO:0000256" key="4">
    <source>
        <dbReference type="ARBA" id="ARBA00022490"/>
    </source>
</evidence>
<dbReference type="InterPro" id="IPR033910">
    <property type="entry name" value="GluRS_core"/>
</dbReference>
<evidence type="ECO:0000256" key="7">
    <source>
        <dbReference type="ARBA" id="ARBA00022840"/>
    </source>
</evidence>
<dbReference type="FunFam" id="3.40.50.620:FF:000007">
    <property type="entry name" value="Glutamate--tRNA ligase"/>
    <property type="match status" value="1"/>
</dbReference>
<comment type="similarity">
    <text evidence="2">Belongs to the class-I aminoacyl-tRNA synthetase family. Glutamate--tRNA ligase type 1 subfamily.</text>
</comment>
<keyword evidence="7" id="KW-0067">ATP-binding</keyword>
<dbReference type="PANTHER" id="PTHR43311">
    <property type="entry name" value="GLUTAMATE--TRNA LIGASE"/>
    <property type="match status" value="1"/>
</dbReference>
<dbReference type="GO" id="GO:0005524">
    <property type="term" value="F:ATP binding"/>
    <property type="evidence" value="ECO:0007669"/>
    <property type="project" value="UniProtKB-KW"/>
</dbReference>
<dbReference type="AlphaFoldDB" id="A0A382QVB4"/>
<dbReference type="Gene3D" id="3.40.50.620">
    <property type="entry name" value="HUPs"/>
    <property type="match status" value="1"/>
</dbReference>
<dbReference type="GO" id="GO:0008270">
    <property type="term" value="F:zinc ion binding"/>
    <property type="evidence" value="ECO:0007669"/>
    <property type="project" value="InterPro"/>
</dbReference>
<dbReference type="InterPro" id="IPR014729">
    <property type="entry name" value="Rossmann-like_a/b/a_fold"/>
</dbReference>
<keyword evidence="8" id="KW-0648">Protein biosynthesis</keyword>
<evidence type="ECO:0000256" key="2">
    <source>
        <dbReference type="ARBA" id="ARBA00007894"/>
    </source>
</evidence>
<keyword evidence="4" id="KW-0963">Cytoplasm</keyword>
<sequence>FILRIEDTDASRSTEESIDEIIASMKWLGLDWDEGPFRQTDRKSIYKEKVDQLISENKAYPCFCTAEELDQKRKKAQAQGLKPKYDGTCRNRSDQPEGIPFVIRFKVPQEGSVTIKDLLRGNVIFQNEELDDLIILRSDGTPTYNFVVVVDDGDMEITHVIRGDDHLSNTPRQVLLYDELGLPRPEFAHISMILGVDKTRLSKRHGATSVLAYRDMGYLPGALINYLARLGWSHGDQEVFTQEEMIQYFSLGNITTSAAVFNPEKLQWLNQQYIQNADSIELATQLEPFLIKEGLLAEQHGLSKENIAKPIPSLNQRAQTLIEMAQKS</sequence>
<dbReference type="SUPFAM" id="SSF48163">
    <property type="entry name" value="An anticodon-binding domain of class I aminoacyl-tRNA synthetases"/>
    <property type="match status" value="1"/>
</dbReference>
<comment type="subunit">
    <text evidence="3">Monomer.</text>
</comment>
<dbReference type="PANTHER" id="PTHR43311:SF2">
    <property type="entry name" value="GLUTAMATE--TRNA LIGASE, MITOCHONDRIAL-RELATED"/>
    <property type="match status" value="1"/>
</dbReference>
<reference evidence="11" key="1">
    <citation type="submission" date="2018-05" db="EMBL/GenBank/DDBJ databases">
        <authorList>
            <person name="Lanie J.A."/>
            <person name="Ng W.-L."/>
            <person name="Kazmierczak K.M."/>
            <person name="Andrzejewski T.M."/>
            <person name="Davidsen T.M."/>
            <person name="Wayne K.J."/>
            <person name="Tettelin H."/>
            <person name="Glass J.I."/>
            <person name="Rusch D."/>
            <person name="Podicherti R."/>
            <person name="Tsui H.-C.T."/>
            <person name="Winkler M.E."/>
        </authorList>
    </citation>
    <scope>NUCLEOTIDE SEQUENCE</scope>
</reference>